<feature type="region of interest" description="Disordered" evidence="1">
    <location>
        <begin position="382"/>
        <end position="501"/>
    </location>
</feature>
<feature type="non-terminal residue" evidence="2">
    <location>
        <position position="857"/>
    </location>
</feature>
<comment type="caution">
    <text evidence="2">The sequence shown here is derived from an EMBL/GenBank/DDBJ whole genome shotgun (WGS) entry which is preliminary data.</text>
</comment>
<feature type="region of interest" description="Disordered" evidence="1">
    <location>
        <begin position="318"/>
        <end position="356"/>
    </location>
</feature>
<feature type="compositionally biased region" description="Low complexity" evidence="1">
    <location>
        <begin position="318"/>
        <end position="339"/>
    </location>
</feature>
<accession>A0A225VKM6</accession>
<protein>
    <submittedName>
        <fullName evidence="2">Annexin protein</fullName>
    </submittedName>
</protein>
<dbReference type="STRING" id="4795.A0A225VKM6"/>
<feature type="compositionally biased region" description="Polar residues" evidence="1">
    <location>
        <begin position="830"/>
        <end position="857"/>
    </location>
</feature>
<feature type="compositionally biased region" description="Acidic residues" evidence="1">
    <location>
        <begin position="124"/>
        <end position="133"/>
    </location>
</feature>
<keyword evidence="3" id="KW-1185">Reference proteome</keyword>
<evidence type="ECO:0000256" key="1">
    <source>
        <dbReference type="SAM" id="MobiDB-lite"/>
    </source>
</evidence>
<evidence type="ECO:0000313" key="3">
    <source>
        <dbReference type="Proteomes" id="UP000198211"/>
    </source>
</evidence>
<feature type="compositionally biased region" description="Basic and acidic residues" evidence="1">
    <location>
        <begin position="65"/>
        <end position="91"/>
    </location>
</feature>
<dbReference type="EMBL" id="NBNE01004368">
    <property type="protein sequence ID" value="OWZ05559.1"/>
    <property type="molecule type" value="Genomic_DNA"/>
</dbReference>
<feature type="compositionally biased region" description="Basic and acidic residues" evidence="1">
    <location>
        <begin position="143"/>
        <end position="159"/>
    </location>
</feature>
<feature type="region of interest" description="Disordered" evidence="1">
    <location>
        <begin position="123"/>
        <end position="167"/>
    </location>
</feature>
<dbReference type="Proteomes" id="UP000198211">
    <property type="component" value="Unassembled WGS sequence"/>
</dbReference>
<name>A0A225VKM6_9STRA</name>
<feature type="compositionally biased region" description="Acidic residues" evidence="1">
    <location>
        <begin position="461"/>
        <end position="489"/>
    </location>
</feature>
<feature type="region of interest" description="Disordered" evidence="1">
    <location>
        <begin position="1"/>
        <end position="91"/>
    </location>
</feature>
<dbReference type="AlphaFoldDB" id="A0A225VKM6"/>
<reference evidence="3" key="1">
    <citation type="submission" date="2017-03" db="EMBL/GenBank/DDBJ databases">
        <title>Phytopthora megakarya and P. palmivora, two closely related causual agents of cacao black pod achieved similar genome size and gene model numbers by different mechanisms.</title>
        <authorList>
            <person name="Ali S."/>
            <person name="Shao J."/>
            <person name="Larry D.J."/>
            <person name="Kronmiller B."/>
            <person name="Shen D."/>
            <person name="Strem M.D."/>
            <person name="Melnick R.L."/>
            <person name="Guiltinan M.J."/>
            <person name="Tyler B.M."/>
            <person name="Meinhardt L.W."/>
            <person name="Bailey B.A."/>
        </authorList>
    </citation>
    <scope>NUCLEOTIDE SEQUENCE [LARGE SCALE GENOMIC DNA]</scope>
    <source>
        <strain evidence="3">zdho120</strain>
    </source>
</reference>
<dbReference type="OrthoDB" id="37886at2759"/>
<proteinExistence type="predicted"/>
<organism evidence="2 3">
    <name type="scientific">Phytophthora megakarya</name>
    <dbReference type="NCBI Taxonomy" id="4795"/>
    <lineage>
        <taxon>Eukaryota</taxon>
        <taxon>Sar</taxon>
        <taxon>Stramenopiles</taxon>
        <taxon>Oomycota</taxon>
        <taxon>Peronosporomycetes</taxon>
        <taxon>Peronosporales</taxon>
        <taxon>Peronosporaceae</taxon>
        <taxon>Phytophthora</taxon>
    </lineage>
</organism>
<feature type="compositionally biased region" description="Low complexity" evidence="1">
    <location>
        <begin position="393"/>
        <end position="421"/>
    </location>
</feature>
<evidence type="ECO:0000313" key="2">
    <source>
        <dbReference type="EMBL" id="OWZ05559.1"/>
    </source>
</evidence>
<feature type="region of interest" description="Disordered" evidence="1">
    <location>
        <begin position="810"/>
        <end position="857"/>
    </location>
</feature>
<sequence length="857" mass="90712">MGGAESAEMDAKQKLAAAGKTTAKETQVKTVEGGVTTYTSEKKAPVTDFEAVSEQKSSKGKGKTHHEPETEPNDPKKAGDGETKTEVFRTVEPDGCVVVKTVKTTRTTATLASGELITTIEVETTTETEEPDGDVTTSVKTETTTEREGKSTHRGHDTKPSATDTSMVETGAVPSETVQTEVFQSQEADGSIVTKTVKTTTRFSRSTSGEFLKTIEIETTTETETTSGEKNTTVETETREEIEVETTADTDIQESSLSRTSVLGGGAIRSTVEAGTAPGESVQTEVFQSQEADGSIVTKTVKTTTRITKSSSGELVKSVEVETTTETETTSGEKSTTVETETREETDIQESSLSRTSVLGGGAIRSTVEAGTAPGESVQTEVFQSQEADGSIVTTGDVGSTETTEVTETVTTEDVSGVTSEDVGGDVTGSVTERGGYAVTSGWTSGTGAKKPTAETTETTETTEETIETTETTTEETTTEETTTEEITTEETTVTSEDVSGDRKKVSDLTTAAIGAAATGAVIGSAVSATRSKTTGDVGATDSTAGAGLGMDVLDAKSDLSSLKHTSVLGSGHGNTLVVLGLSGGRKDDSMLHKVKKASFKWSWMAQFVSFCAKRGKDVSEIDSQDVRGLAREFCSNNLLTFSQNVYESGSFDEKQAAWNVSLTLSVQFPELAVHQFGVEFGQHKRVLMIDEVDGEDKKTDTASAQVLTSILKDSCELSGDYENVLIMEGGETVFYGSAKSLIAFFQEFGFVNPQYVDTTEFLLGLSASQNAQFRVTIVNNANENKANQQVQNLSSFVNFPDDTVLLTVMNTSGQPKKSTTDDDQKNKKPTTPETVSTTKSLSSESVKATSAAETSA</sequence>
<gene>
    <name evidence="2" type="ORF">PHMEG_00022332</name>
</gene>